<feature type="region of interest" description="Disordered" evidence="1">
    <location>
        <begin position="1"/>
        <end position="33"/>
    </location>
</feature>
<dbReference type="Pfam" id="PF19736">
    <property type="entry name" value="DUF6226"/>
    <property type="match status" value="1"/>
</dbReference>
<protein>
    <submittedName>
        <fullName evidence="2">DUF6226 family protein</fullName>
    </submittedName>
</protein>
<reference evidence="2" key="1">
    <citation type="submission" date="2024-06" db="EMBL/GenBank/DDBJ databases">
        <title>Streptomyces sp. strain HUAS MG91 genome sequences.</title>
        <authorList>
            <person name="Mo P."/>
        </authorList>
    </citation>
    <scope>NUCLEOTIDE SEQUENCE</scope>
    <source>
        <strain evidence="2">HUAS MG91</strain>
    </source>
</reference>
<proteinExistence type="predicted"/>
<organism evidence="2">
    <name type="scientific">Streptomyces tabacisoli</name>
    <dbReference type="NCBI Taxonomy" id="3156398"/>
    <lineage>
        <taxon>Bacteria</taxon>
        <taxon>Bacillati</taxon>
        <taxon>Actinomycetota</taxon>
        <taxon>Actinomycetes</taxon>
        <taxon>Kitasatosporales</taxon>
        <taxon>Streptomycetaceae</taxon>
        <taxon>Streptomyces</taxon>
    </lineage>
</organism>
<dbReference type="InterPro" id="IPR045773">
    <property type="entry name" value="DUF6226"/>
</dbReference>
<dbReference type="KEGG" id="stac:ABII15_04010"/>
<gene>
    <name evidence="2" type="ORF">ABII15_04010</name>
</gene>
<accession>A0AAU8ILR5</accession>
<feature type="compositionally biased region" description="Basic and acidic residues" evidence="1">
    <location>
        <begin position="1"/>
        <end position="10"/>
    </location>
</feature>
<feature type="region of interest" description="Disordered" evidence="1">
    <location>
        <begin position="176"/>
        <end position="216"/>
    </location>
</feature>
<evidence type="ECO:0000256" key="1">
    <source>
        <dbReference type="SAM" id="MobiDB-lite"/>
    </source>
</evidence>
<sequence length="216" mass="22591">MDQQELRAAVDEAFADTGADTPAWADPHPDREPLDEEYSRCLDPGKYRILAARADAWTRVLCGLGLAAAEPVGDPAGLWRRTPDLPLSEPVLLRPARADAVPLVFGFGAIDDVPRTVLVVGAGEPAVPVERLPDCGCDACDDGSAGLLERLDDAVVAVVTGALVHIDAGPDQVIVDTGESSSASNWPPSGASPEAAVEAARYGRSPHRVVSGPAWD</sequence>
<dbReference type="RefSeq" id="WP_353940868.1">
    <property type="nucleotide sequence ID" value="NZ_CP159534.1"/>
</dbReference>
<dbReference type="EMBL" id="CP159534">
    <property type="protein sequence ID" value="XCJ69183.1"/>
    <property type="molecule type" value="Genomic_DNA"/>
</dbReference>
<evidence type="ECO:0000313" key="2">
    <source>
        <dbReference type="EMBL" id="XCJ69183.1"/>
    </source>
</evidence>
<name>A0AAU8ILR5_9ACTN</name>
<feature type="compositionally biased region" description="Polar residues" evidence="1">
    <location>
        <begin position="178"/>
        <end position="187"/>
    </location>
</feature>
<dbReference type="AlphaFoldDB" id="A0AAU8ILR5"/>